<dbReference type="GeneID" id="67019055"/>
<evidence type="ECO:0000313" key="3">
    <source>
        <dbReference type="EMBL" id="CAG5169874.1"/>
    </source>
</evidence>
<keyword evidence="1" id="KW-0732">Signal</keyword>
<dbReference type="PANTHER" id="PTHR34612:SF4">
    <property type="entry name" value="GLYCOSIDE HYDROLASE 131 CATALYTIC N-TERMINAL DOMAIN-CONTAINING PROTEIN"/>
    <property type="match status" value="1"/>
</dbReference>
<feature type="domain" description="Glycoside hydrolase 131 catalytic N-terminal" evidence="2">
    <location>
        <begin position="33"/>
        <end position="304"/>
    </location>
</feature>
<evidence type="ECO:0000313" key="4">
    <source>
        <dbReference type="Proteomes" id="UP000676310"/>
    </source>
</evidence>
<feature type="signal peptide" evidence="1">
    <location>
        <begin position="1"/>
        <end position="15"/>
    </location>
</feature>
<keyword evidence="4" id="KW-1185">Reference proteome</keyword>
<dbReference type="InterPro" id="IPR041524">
    <property type="entry name" value="GH131_N"/>
</dbReference>
<dbReference type="EMBL" id="CAJRGZ010000022">
    <property type="protein sequence ID" value="CAG5169874.1"/>
    <property type="molecule type" value="Genomic_DNA"/>
</dbReference>
<gene>
    <name evidence="3" type="ORF">ALTATR162_LOCUS7093</name>
</gene>
<evidence type="ECO:0000256" key="1">
    <source>
        <dbReference type="SAM" id="SignalP"/>
    </source>
</evidence>
<comment type="caution">
    <text evidence="3">The sequence shown here is derived from an EMBL/GenBank/DDBJ whole genome shotgun (WGS) entry which is preliminary data.</text>
</comment>
<sequence>MYFLPILPLLALTTATPLHPHPQQPKSNIKCPIIFDGRISSNLTLQSFDTAEGFTPYNPDFVKGENRTWSSILLFPSPKTAPQSRFDNPRQHKPLEVTIDDGSLFRAGANLQTGFRRAGLLLKEDQNDAGADASDKGVVTFHWSVRQDSHRPLNLSHEYMNVWHEKADYSGNQFMFVGGVVLVGDGGTGVDTKKERENWKIQNAKNDFVFTTRILKGEWQNFGVQLDNVKNTIKVYYSTGDKPLKAVTKALPNDNSGGGQLQIGIAKKPTETETVVFDGYQEHIPLRGEGQIYGGIFVEDSSGGCVSV</sequence>
<dbReference type="PANTHER" id="PTHR34612">
    <property type="entry name" value="GH131_N DOMAIN-CONTAINING PROTEIN"/>
    <property type="match status" value="1"/>
</dbReference>
<protein>
    <recommendedName>
        <fullName evidence="2">Glycoside hydrolase 131 catalytic N-terminal domain-containing protein</fullName>
    </recommendedName>
</protein>
<dbReference type="Pfam" id="PF18271">
    <property type="entry name" value="GH131_N"/>
    <property type="match status" value="1"/>
</dbReference>
<dbReference type="RefSeq" id="XP_043170654.1">
    <property type="nucleotide sequence ID" value="XM_043314719.1"/>
</dbReference>
<name>A0A8J2I2S1_9PLEO</name>
<proteinExistence type="predicted"/>
<accession>A0A8J2I2S1</accession>
<feature type="chain" id="PRO_5035273955" description="Glycoside hydrolase 131 catalytic N-terminal domain-containing protein" evidence="1">
    <location>
        <begin position="16"/>
        <end position="308"/>
    </location>
</feature>
<dbReference type="AlphaFoldDB" id="A0A8J2I2S1"/>
<evidence type="ECO:0000259" key="2">
    <source>
        <dbReference type="Pfam" id="PF18271"/>
    </source>
</evidence>
<dbReference type="Gene3D" id="2.60.120.1160">
    <property type="match status" value="1"/>
</dbReference>
<dbReference type="OrthoDB" id="5283326at2759"/>
<reference evidence="3" key="1">
    <citation type="submission" date="2021-05" db="EMBL/GenBank/DDBJ databases">
        <authorList>
            <person name="Stam R."/>
        </authorList>
    </citation>
    <scope>NUCLEOTIDE SEQUENCE</scope>
    <source>
        <strain evidence="3">CS162</strain>
    </source>
</reference>
<organism evidence="3 4">
    <name type="scientific">Alternaria atra</name>
    <dbReference type="NCBI Taxonomy" id="119953"/>
    <lineage>
        <taxon>Eukaryota</taxon>
        <taxon>Fungi</taxon>
        <taxon>Dikarya</taxon>
        <taxon>Ascomycota</taxon>
        <taxon>Pezizomycotina</taxon>
        <taxon>Dothideomycetes</taxon>
        <taxon>Pleosporomycetidae</taxon>
        <taxon>Pleosporales</taxon>
        <taxon>Pleosporineae</taxon>
        <taxon>Pleosporaceae</taxon>
        <taxon>Alternaria</taxon>
        <taxon>Alternaria sect. Ulocladioides</taxon>
    </lineage>
</organism>
<dbReference type="Proteomes" id="UP000676310">
    <property type="component" value="Unassembled WGS sequence"/>
</dbReference>